<dbReference type="EMBL" id="CAXAMN010021363">
    <property type="protein sequence ID" value="CAK9058752.1"/>
    <property type="molecule type" value="Genomic_DNA"/>
</dbReference>
<dbReference type="Proteomes" id="UP001642484">
    <property type="component" value="Unassembled WGS sequence"/>
</dbReference>
<gene>
    <name evidence="1" type="ORF">CCMP2556_LOCUS28962</name>
</gene>
<reference evidence="1 2" key="1">
    <citation type="submission" date="2024-02" db="EMBL/GenBank/DDBJ databases">
        <authorList>
            <person name="Chen Y."/>
            <person name="Shah S."/>
            <person name="Dougan E. K."/>
            <person name="Thang M."/>
            <person name="Chan C."/>
        </authorList>
    </citation>
    <scope>NUCLEOTIDE SEQUENCE [LARGE SCALE GENOMIC DNA]</scope>
</reference>
<sequence length="125" mass="12970">MVAAGLGFKKRLTSRASHLEHCCHSTCQIRSVAKAAHCASIGVNTFRVCPFGFPSAACLARREGQQSADLALRGLLNCCCCAAASSPAEAGTCCKMTSKEAPGIDFGWVAGTGVEPFSIVLSLFA</sequence>
<keyword evidence="2" id="KW-1185">Reference proteome</keyword>
<proteinExistence type="predicted"/>
<evidence type="ECO:0000313" key="2">
    <source>
        <dbReference type="Proteomes" id="UP001642484"/>
    </source>
</evidence>
<organism evidence="1 2">
    <name type="scientific">Durusdinium trenchii</name>
    <dbReference type="NCBI Taxonomy" id="1381693"/>
    <lineage>
        <taxon>Eukaryota</taxon>
        <taxon>Sar</taxon>
        <taxon>Alveolata</taxon>
        <taxon>Dinophyceae</taxon>
        <taxon>Suessiales</taxon>
        <taxon>Symbiodiniaceae</taxon>
        <taxon>Durusdinium</taxon>
    </lineage>
</organism>
<evidence type="ECO:0000313" key="1">
    <source>
        <dbReference type="EMBL" id="CAK9058752.1"/>
    </source>
</evidence>
<name>A0ABP0N4Q1_9DINO</name>
<protein>
    <submittedName>
        <fullName evidence="1">Uncharacterized protein</fullName>
    </submittedName>
</protein>
<comment type="caution">
    <text evidence="1">The sequence shown here is derived from an EMBL/GenBank/DDBJ whole genome shotgun (WGS) entry which is preliminary data.</text>
</comment>
<accession>A0ABP0N4Q1</accession>